<evidence type="ECO:0000313" key="3">
    <source>
        <dbReference type="Proteomes" id="UP000238836"/>
    </source>
</evidence>
<keyword evidence="3" id="KW-1185">Reference proteome</keyword>
<protein>
    <recommendedName>
        <fullName evidence="1">Knr4/Smi1-like domain-containing protein</fullName>
    </recommendedName>
</protein>
<dbReference type="InterPro" id="IPR037883">
    <property type="entry name" value="Knr4/Smi1-like_sf"/>
</dbReference>
<feature type="domain" description="Knr4/Smi1-like" evidence="1">
    <location>
        <begin position="22"/>
        <end position="137"/>
    </location>
</feature>
<name>A0ABX5ELF4_9BACL</name>
<gene>
    <name evidence="2" type="ORF">CLV36_1322</name>
</gene>
<sequence length="190" mass="22222">MEKVLHRWNKVMTECGLAVGPTDEHVINEIQKSLYPGEKLLKWYKDHAPRMGELDFGGNPIQLYEPEEIVEVQVNFSHDLESMQSNPEWQNDWIVIADNGLNPFILDKKKENLYHVWHGQGAINLREIAPSLEGFIETLNVLCEVCYLKYEGQFLNDEWEFDKKILREIEKKLGAILPNESVKNWILMLE</sequence>
<dbReference type="Gene3D" id="3.40.1580.10">
    <property type="entry name" value="SMI1/KNR4-like"/>
    <property type="match status" value="1"/>
</dbReference>
<dbReference type="InterPro" id="IPR018958">
    <property type="entry name" value="Knr4/Smi1-like_dom"/>
</dbReference>
<comment type="caution">
    <text evidence="2">The sequence shown here is derived from an EMBL/GenBank/DDBJ whole genome shotgun (WGS) entry which is preliminary data.</text>
</comment>
<dbReference type="EMBL" id="PVTZ01000032">
    <property type="protein sequence ID" value="PRZ11623.1"/>
    <property type="molecule type" value="Genomic_DNA"/>
</dbReference>
<proteinExistence type="predicted"/>
<dbReference type="SUPFAM" id="SSF160631">
    <property type="entry name" value="SMI1/KNR4-like"/>
    <property type="match status" value="1"/>
</dbReference>
<accession>A0ABX5ELF4</accession>
<dbReference type="Pfam" id="PF09346">
    <property type="entry name" value="SMI1_KNR4"/>
    <property type="match status" value="1"/>
</dbReference>
<dbReference type="RefSeq" id="WP_106343403.1">
    <property type="nucleotide sequence ID" value="NZ_PVTZ01000032.1"/>
</dbReference>
<organism evidence="2 3">
    <name type="scientific">Laceyella sediminis</name>
    <dbReference type="NCBI Taxonomy" id="573074"/>
    <lineage>
        <taxon>Bacteria</taxon>
        <taxon>Bacillati</taxon>
        <taxon>Bacillota</taxon>
        <taxon>Bacilli</taxon>
        <taxon>Bacillales</taxon>
        <taxon>Thermoactinomycetaceae</taxon>
        <taxon>Laceyella</taxon>
    </lineage>
</organism>
<dbReference type="Proteomes" id="UP000238836">
    <property type="component" value="Unassembled WGS sequence"/>
</dbReference>
<evidence type="ECO:0000313" key="2">
    <source>
        <dbReference type="EMBL" id="PRZ11623.1"/>
    </source>
</evidence>
<reference evidence="2 3" key="1">
    <citation type="submission" date="2018-03" db="EMBL/GenBank/DDBJ databases">
        <title>Genomic Encyclopedia of Archaeal and Bacterial Type Strains, Phase II (KMG-II): from individual species to whole genera.</title>
        <authorList>
            <person name="Goeker M."/>
        </authorList>
    </citation>
    <scope>NUCLEOTIDE SEQUENCE [LARGE SCALE GENOMIC DNA]</scope>
    <source>
        <strain evidence="2 3">RHA1</strain>
    </source>
</reference>
<evidence type="ECO:0000259" key="1">
    <source>
        <dbReference type="Pfam" id="PF09346"/>
    </source>
</evidence>